<dbReference type="Proteomes" id="UP000441102">
    <property type="component" value="Unassembled WGS sequence"/>
</dbReference>
<feature type="region of interest" description="Disordered" evidence="1">
    <location>
        <begin position="42"/>
        <end position="69"/>
    </location>
</feature>
<comment type="caution">
    <text evidence="2">The sequence shown here is derived from an EMBL/GenBank/DDBJ whole genome shotgun (WGS) entry which is preliminary data.</text>
</comment>
<evidence type="ECO:0000256" key="1">
    <source>
        <dbReference type="SAM" id="MobiDB-lite"/>
    </source>
</evidence>
<evidence type="ECO:0000313" key="3">
    <source>
        <dbReference type="Proteomes" id="UP000441102"/>
    </source>
</evidence>
<organism evidence="2 3">
    <name type="scientific">Brucella anthropi</name>
    <name type="common">Ochrobactrum anthropi</name>
    <dbReference type="NCBI Taxonomy" id="529"/>
    <lineage>
        <taxon>Bacteria</taxon>
        <taxon>Pseudomonadati</taxon>
        <taxon>Pseudomonadota</taxon>
        <taxon>Alphaproteobacteria</taxon>
        <taxon>Hyphomicrobiales</taxon>
        <taxon>Brucellaceae</taxon>
        <taxon>Brucella/Ochrobactrum group</taxon>
        <taxon>Brucella</taxon>
    </lineage>
</organism>
<name>A0A6I0D2G1_BRUAN</name>
<evidence type="ECO:0000313" key="2">
    <source>
        <dbReference type="EMBL" id="KAB2795536.1"/>
    </source>
</evidence>
<gene>
    <name evidence="2" type="ORF">F9L06_17080</name>
</gene>
<reference evidence="2 3" key="1">
    <citation type="submission" date="2019-09" db="EMBL/GenBank/DDBJ databases">
        <title>Taxonomic organization of the family Brucellaceae based on a phylogenomic approach.</title>
        <authorList>
            <person name="Leclercq S."/>
            <person name="Cloeckaert A."/>
            <person name="Zygmunt M.S."/>
        </authorList>
    </citation>
    <scope>NUCLEOTIDE SEQUENCE [LARGE SCALE GENOMIC DNA]</scope>
    <source>
        <strain evidence="2 3">CCUG 34461</strain>
    </source>
</reference>
<sequence length="69" mass="7618">MFDPVETSIATAQQIPQETQRHGMHRHRANCLPLWVKPDIPGAPQASSEEGCSGPQLPFWSRSAHAGNR</sequence>
<dbReference type="EMBL" id="WBWX01000006">
    <property type="protein sequence ID" value="KAB2795536.1"/>
    <property type="molecule type" value="Genomic_DNA"/>
</dbReference>
<protein>
    <submittedName>
        <fullName evidence="2">Uncharacterized protein</fullName>
    </submittedName>
</protein>
<dbReference type="AlphaFoldDB" id="A0A6I0D2G1"/>
<accession>A0A6I0D2G1</accession>
<proteinExistence type="predicted"/>
<feature type="compositionally biased region" description="Polar residues" evidence="1">
    <location>
        <begin position="8"/>
        <end position="18"/>
    </location>
</feature>
<feature type="region of interest" description="Disordered" evidence="1">
    <location>
        <begin position="1"/>
        <end position="26"/>
    </location>
</feature>